<keyword evidence="1" id="KW-0732">Signal</keyword>
<reference evidence="2" key="1">
    <citation type="submission" date="2021-06" db="EMBL/GenBank/DDBJ databases">
        <title>Comparative genomics, transcriptomics and evolutionary studies reveal genomic signatures of adaptation to plant cell wall in hemibiotrophic fungi.</title>
        <authorList>
            <consortium name="DOE Joint Genome Institute"/>
            <person name="Baroncelli R."/>
            <person name="Diaz J.F."/>
            <person name="Benocci T."/>
            <person name="Peng M."/>
            <person name="Battaglia E."/>
            <person name="Haridas S."/>
            <person name="Andreopoulos W."/>
            <person name="Labutti K."/>
            <person name="Pangilinan J."/>
            <person name="Floch G.L."/>
            <person name="Makela M.R."/>
            <person name="Henrissat B."/>
            <person name="Grigoriev I.V."/>
            <person name="Crouch J.A."/>
            <person name="De Vries R.P."/>
            <person name="Sukno S.A."/>
            <person name="Thon M.R."/>
        </authorList>
    </citation>
    <scope>NUCLEOTIDE SEQUENCE</scope>
    <source>
        <strain evidence="2">MAFF235873</strain>
    </source>
</reference>
<evidence type="ECO:0000256" key="1">
    <source>
        <dbReference type="SAM" id="SignalP"/>
    </source>
</evidence>
<protein>
    <submittedName>
        <fullName evidence="2">Uncharacterized protein</fullName>
    </submittedName>
</protein>
<proteinExistence type="predicted"/>
<dbReference type="EMBL" id="MU842810">
    <property type="protein sequence ID" value="KAK2035119.1"/>
    <property type="molecule type" value="Genomic_DNA"/>
</dbReference>
<gene>
    <name evidence="2" type="ORF">LX32DRAFT_253951</name>
</gene>
<sequence>MQLLGITTSGFVLASTVYAATDRKLVGFLETRESTNTPMMCYCTPQRDGGCKNYGETCSRNSQCCSKNCNSGADFCDN</sequence>
<accession>A0AAD9HW52</accession>
<evidence type="ECO:0000313" key="2">
    <source>
        <dbReference type="EMBL" id="KAK2035119.1"/>
    </source>
</evidence>
<feature type="chain" id="PRO_5042203445" evidence="1">
    <location>
        <begin position="20"/>
        <end position="78"/>
    </location>
</feature>
<feature type="signal peptide" evidence="1">
    <location>
        <begin position="1"/>
        <end position="19"/>
    </location>
</feature>
<dbReference type="AlphaFoldDB" id="A0AAD9HW52"/>
<keyword evidence="3" id="KW-1185">Reference proteome</keyword>
<name>A0AAD9HW52_9PEZI</name>
<dbReference type="Proteomes" id="UP001232148">
    <property type="component" value="Unassembled WGS sequence"/>
</dbReference>
<evidence type="ECO:0000313" key="3">
    <source>
        <dbReference type="Proteomes" id="UP001232148"/>
    </source>
</evidence>
<organism evidence="2 3">
    <name type="scientific">Colletotrichum zoysiae</name>
    <dbReference type="NCBI Taxonomy" id="1216348"/>
    <lineage>
        <taxon>Eukaryota</taxon>
        <taxon>Fungi</taxon>
        <taxon>Dikarya</taxon>
        <taxon>Ascomycota</taxon>
        <taxon>Pezizomycotina</taxon>
        <taxon>Sordariomycetes</taxon>
        <taxon>Hypocreomycetidae</taxon>
        <taxon>Glomerellales</taxon>
        <taxon>Glomerellaceae</taxon>
        <taxon>Colletotrichum</taxon>
        <taxon>Colletotrichum graminicola species complex</taxon>
    </lineage>
</organism>
<comment type="caution">
    <text evidence="2">The sequence shown here is derived from an EMBL/GenBank/DDBJ whole genome shotgun (WGS) entry which is preliminary data.</text>
</comment>